<dbReference type="GeneID" id="92183866"/>
<dbReference type="KEGG" id="kne:92183866"/>
<comment type="caution">
    <text evidence="4">The sequence shown here is derived from an EMBL/GenBank/DDBJ whole genome shotgun (WGS) entry which is preliminary data.</text>
</comment>
<feature type="signal peptide" evidence="3">
    <location>
        <begin position="1"/>
        <end position="17"/>
    </location>
</feature>
<sequence>MKFSLALLATLAVSTSATPIPIRIITITSPDTFLPSEEVVASLPHPHSDDRPLPHRPPIVPTNQEAGPSRPCHGGPLGSLLSRLGLSASSPVIDSSFAEKGKDESDRSLNILEKWRSMVHDAEDTIVPILEGGIVKIIPSYTTVTNEDGESTPVNVHKSKNGDKTPEIKWWRPVRGGRGGWEVKDGQGEWRKPRRGEHPPRRSDRPQVEVQSTEQHHHHHHGYSHTHGHSFDGPEATVVRFHRALNHLTRVESTALALVIGVGLGSIVHLLFMVCLLSFRRMRYTCKAKREESKIRLEGEEAVLVAAETLPAYEEAQHEELDLSEKGEL</sequence>
<keyword evidence="2" id="KW-0812">Transmembrane</keyword>
<keyword evidence="3" id="KW-0732">Signal</keyword>
<feature type="compositionally biased region" description="Basic and acidic residues" evidence="1">
    <location>
        <begin position="160"/>
        <end position="170"/>
    </location>
</feature>
<evidence type="ECO:0000256" key="2">
    <source>
        <dbReference type="SAM" id="Phobius"/>
    </source>
</evidence>
<reference evidence="4 5" key="1">
    <citation type="journal article" date="2024" name="bioRxiv">
        <title>Comparative genomics of Cryptococcus and Kwoniella reveals pathogenesis evolution and contrasting karyotype dynamics via intercentromeric recombination or chromosome fusion.</title>
        <authorList>
            <person name="Coelho M.A."/>
            <person name="David-Palma M."/>
            <person name="Shea T."/>
            <person name="Bowers K."/>
            <person name="McGinley-Smith S."/>
            <person name="Mohammad A.W."/>
            <person name="Gnirke A."/>
            <person name="Yurkov A.M."/>
            <person name="Nowrousian M."/>
            <person name="Sun S."/>
            <person name="Cuomo C.A."/>
            <person name="Heitman J."/>
        </authorList>
    </citation>
    <scope>NUCLEOTIDE SEQUENCE [LARGE SCALE GENOMIC DNA]</scope>
    <source>
        <strain evidence="4 5">CBS 13917</strain>
    </source>
</reference>
<organism evidence="4 5">
    <name type="scientific">Kwoniella newhampshirensis</name>
    <dbReference type="NCBI Taxonomy" id="1651941"/>
    <lineage>
        <taxon>Eukaryota</taxon>
        <taxon>Fungi</taxon>
        <taxon>Dikarya</taxon>
        <taxon>Basidiomycota</taxon>
        <taxon>Agaricomycotina</taxon>
        <taxon>Tremellomycetes</taxon>
        <taxon>Tremellales</taxon>
        <taxon>Cryptococcaceae</taxon>
        <taxon>Kwoniella</taxon>
    </lineage>
</organism>
<feature type="transmembrane region" description="Helical" evidence="2">
    <location>
        <begin position="255"/>
        <end position="279"/>
    </location>
</feature>
<keyword evidence="2" id="KW-0472">Membrane</keyword>
<protein>
    <submittedName>
        <fullName evidence="4">Uncharacterized protein</fullName>
    </submittedName>
</protein>
<dbReference type="Proteomes" id="UP001388673">
    <property type="component" value="Unassembled WGS sequence"/>
</dbReference>
<evidence type="ECO:0000256" key="1">
    <source>
        <dbReference type="SAM" id="MobiDB-lite"/>
    </source>
</evidence>
<feature type="region of interest" description="Disordered" evidence="1">
    <location>
        <begin position="42"/>
        <end position="75"/>
    </location>
</feature>
<dbReference type="EMBL" id="JBCAWK010000013">
    <property type="protein sequence ID" value="KAK8844758.1"/>
    <property type="molecule type" value="Genomic_DNA"/>
</dbReference>
<accession>A0AAW0YUI5</accession>
<gene>
    <name evidence="4" type="ORF">IAR55_006608</name>
</gene>
<name>A0AAW0YUI5_9TREE</name>
<feature type="chain" id="PRO_5043743662" evidence="3">
    <location>
        <begin position="18"/>
        <end position="329"/>
    </location>
</feature>
<feature type="compositionally biased region" description="Basic residues" evidence="1">
    <location>
        <begin position="216"/>
        <end position="228"/>
    </location>
</feature>
<feature type="compositionally biased region" description="Basic and acidic residues" evidence="1">
    <location>
        <begin position="181"/>
        <end position="207"/>
    </location>
</feature>
<evidence type="ECO:0000313" key="4">
    <source>
        <dbReference type="EMBL" id="KAK8844758.1"/>
    </source>
</evidence>
<feature type="region of interest" description="Disordered" evidence="1">
    <location>
        <begin position="148"/>
        <end position="231"/>
    </location>
</feature>
<keyword evidence="5" id="KW-1185">Reference proteome</keyword>
<dbReference type="RefSeq" id="XP_066799982.1">
    <property type="nucleotide sequence ID" value="XM_066949688.1"/>
</dbReference>
<proteinExistence type="predicted"/>
<evidence type="ECO:0000256" key="3">
    <source>
        <dbReference type="SAM" id="SignalP"/>
    </source>
</evidence>
<dbReference type="AlphaFoldDB" id="A0AAW0YUI5"/>
<keyword evidence="2" id="KW-1133">Transmembrane helix</keyword>
<evidence type="ECO:0000313" key="5">
    <source>
        <dbReference type="Proteomes" id="UP001388673"/>
    </source>
</evidence>